<proteinExistence type="inferred from homology"/>
<keyword evidence="6" id="KW-0863">Zinc-finger</keyword>
<dbReference type="GO" id="GO:0006357">
    <property type="term" value="P:regulation of transcription by RNA polymerase II"/>
    <property type="evidence" value="ECO:0007669"/>
    <property type="project" value="TreeGrafter"/>
</dbReference>
<comment type="caution">
    <text evidence="18">The sequence shown here is derived from an EMBL/GenBank/DDBJ whole genome shotgun (WGS) entry which is preliminary data.</text>
</comment>
<comment type="catalytic activity">
    <reaction evidence="14">
        <text>L-lysyl-[protein] + acetyl-CoA = N(6)-acetyl-L-lysyl-[protein] + CoA + H(+)</text>
        <dbReference type="Rhea" id="RHEA:45948"/>
        <dbReference type="Rhea" id="RHEA-COMP:9752"/>
        <dbReference type="Rhea" id="RHEA-COMP:10731"/>
        <dbReference type="ChEBI" id="CHEBI:15378"/>
        <dbReference type="ChEBI" id="CHEBI:29969"/>
        <dbReference type="ChEBI" id="CHEBI:57287"/>
        <dbReference type="ChEBI" id="CHEBI:57288"/>
        <dbReference type="ChEBI" id="CHEBI:61930"/>
        <dbReference type="EC" id="2.3.1.48"/>
    </reaction>
</comment>
<feature type="compositionally biased region" description="Polar residues" evidence="16">
    <location>
        <begin position="180"/>
        <end position="190"/>
    </location>
</feature>
<evidence type="ECO:0000256" key="14">
    <source>
        <dbReference type="RuleBase" id="RU361211"/>
    </source>
</evidence>
<evidence type="ECO:0000313" key="18">
    <source>
        <dbReference type="EMBL" id="KAG8196230.1"/>
    </source>
</evidence>
<evidence type="ECO:0000256" key="15">
    <source>
        <dbReference type="SAM" id="Coils"/>
    </source>
</evidence>
<dbReference type="PANTHER" id="PTHR10615">
    <property type="entry name" value="HISTONE ACETYLTRANSFERASE"/>
    <property type="match status" value="1"/>
</dbReference>
<evidence type="ECO:0000256" key="5">
    <source>
        <dbReference type="ARBA" id="ARBA00022723"/>
    </source>
</evidence>
<dbReference type="Gene3D" id="3.30.60.60">
    <property type="entry name" value="N-acetyl transferase-like"/>
    <property type="match status" value="1"/>
</dbReference>
<evidence type="ECO:0000256" key="6">
    <source>
        <dbReference type="ARBA" id="ARBA00022771"/>
    </source>
</evidence>
<dbReference type="InterPro" id="IPR050603">
    <property type="entry name" value="MYST_HAT"/>
</dbReference>
<dbReference type="Gene3D" id="3.40.630.30">
    <property type="match status" value="1"/>
</dbReference>
<dbReference type="EMBL" id="JAFNEN010000073">
    <property type="protein sequence ID" value="KAG8196230.1"/>
    <property type="molecule type" value="Genomic_DNA"/>
</dbReference>
<accession>A0AAV6VHG3</accession>
<sequence>MNKQMASESGSEDEVAHPEHKREKSVARGRKPHKKPPHDTDSEGNEEETCKGSVDEVAHPEHKREKSVGRGRKPHRKPHDSDSEGNEEETRKGSVDEVAHPEHKREKSVGRGRKPHRKPPHDSDSEGNEEETRKDSVDAIVHPEHKRKSFGRGRKPHKKPPHDSDSEENGEDTRKGYHTRGSQRFQNLQTTEKKSVNDANEDSFATPNSKAKGKKGKKSMHVKQGIDEDVVNNSGSKGVSHKSKKEKGKDVSSDSASDTPGPGAAKKLPGKKKRSKGKGKGLAEHETVADLKEDYIELKCPVALCDSKGHLSGLYESHFTCATCPVYHNLTPEKCIEMAKLRQERENERQMSAESSALSKFGLRKVGPTPEQKEQYGRLLEQRRKSYNENKANLNGETKEAKASLNSEINEEKASLNGENKEAKASLNGETIEAKASLNGETKEAKGIGDKSRKPILHGLAPEYDIELFHEAQARAAQAFEEMLQQHKNKHGRIHTLEMGRYEMDVWYKAPYPEEYQKLPKLFICEFCLKYMNSQTVLRRHMAKCIWKFPPGDEIYRRGNISFFEVDGQKSKTYCQNLCLLAKLFLDHKTLYFDVEPFLFYVMTEADNEGCHIIGYFSKEKNSFLNYNVSCILTLPPYQRQGYGRMLIDFSYLLSKVEGKIGSPEKPLSDLGLISYRSYWKSILLEYLSTYEGKEVSIKDISHETAVLPYDIVSTLQALSLLKYWKGKHIVLQKQELLDDYISKAKKRKADKTISREFLHWCPSIPNNNLTEH</sequence>
<feature type="compositionally biased region" description="Basic residues" evidence="16">
    <location>
        <begin position="268"/>
        <end position="279"/>
    </location>
</feature>
<dbReference type="InterPro" id="IPR002515">
    <property type="entry name" value="Znf_C2H2C"/>
</dbReference>
<dbReference type="EC" id="2.3.1.48" evidence="3 14"/>
<organism evidence="18 19">
    <name type="scientific">Oedothorax gibbosus</name>
    <dbReference type="NCBI Taxonomy" id="931172"/>
    <lineage>
        <taxon>Eukaryota</taxon>
        <taxon>Metazoa</taxon>
        <taxon>Ecdysozoa</taxon>
        <taxon>Arthropoda</taxon>
        <taxon>Chelicerata</taxon>
        <taxon>Arachnida</taxon>
        <taxon>Araneae</taxon>
        <taxon>Araneomorphae</taxon>
        <taxon>Entelegynae</taxon>
        <taxon>Araneoidea</taxon>
        <taxon>Linyphiidae</taxon>
        <taxon>Erigoninae</taxon>
        <taxon>Oedothorax</taxon>
    </lineage>
</organism>
<feature type="compositionally biased region" description="Basic residues" evidence="16">
    <location>
        <begin position="211"/>
        <end position="221"/>
    </location>
</feature>
<keyword evidence="19" id="KW-1185">Reference proteome</keyword>
<feature type="region of interest" description="Disordered" evidence="16">
    <location>
        <begin position="1"/>
        <end position="284"/>
    </location>
</feature>
<reference evidence="18 19" key="1">
    <citation type="journal article" date="2022" name="Nat. Ecol. Evol.">
        <title>A masculinizing supergene underlies an exaggerated male reproductive morph in a spider.</title>
        <authorList>
            <person name="Hendrickx F."/>
            <person name="De Corte Z."/>
            <person name="Sonet G."/>
            <person name="Van Belleghem S.M."/>
            <person name="Kostlbacher S."/>
            <person name="Vangestel C."/>
        </authorList>
    </citation>
    <scope>NUCLEOTIDE SEQUENCE [LARGE SCALE GENOMIC DNA]</scope>
    <source>
        <strain evidence="18">W744_W776</strain>
    </source>
</reference>
<dbReference type="GO" id="GO:0008270">
    <property type="term" value="F:zinc ion binding"/>
    <property type="evidence" value="ECO:0007669"/>
    <property type="project" value="UniProtKB-KW"/>
</dbReference>
<dbReference type="Pfam" id="PF01530">
    <property type="entry name" value="zf-C2HC"/>
    <property type="match status" value="1"/>
</dbReference>
<feature type="active site" description="Proton donor/acceptor" evidence="13">
    <location>
        <position position="665"/>
    </location>
</feature>
<dbReference type="Gene3D" id="1.10.10.10">
    <property type="entry name" value="Winged helix-like DNA-binding domain superfamily/Winged helix DNA-binding domain"/>
    <property type="match status" value="1"/>
</dbReference>
<feature type="compositionally biased region" description="Basic residues" evidence="16">
    <location>
        <begin position="144"/>
        <end position="160"/>
    </location>
</feature>
<feature type="compositionally biased region" description="Basic and acidic residues" evidence="16">
    <location>
        <begin position="48"/>
        <end position="68"/>
    </location>
</feature>
<dbReference type="InterPro" id="IPR002717">
    <property type="entry name" value="HAT_MYST-type"/>
</dbReference>
<evidence type="ECO:0000256" key="9">
    <source>
        <dbReference type="ARBA" id="ARBA00022990"/>
    </source>
</evidence>
<dbReference type="InterPro" id="IPR016181">
    <property type="entry name" value="Acyl_CoA_acyltransferase"/>
</dbReference>
<comment type="subcellular location">
    <subcellularLocation>
        <location evidence="1 14">Nucleus</location>
    </subcellularLocation>
</comment>
<dbReference type="Gene3D" id="4.10.320.30">
    <property type="match status" value="1"/>
</dbReference>
<dbReference type="SUPFAM" id="SSF55729">
    <property type="entry name" value="Acyl-CoA N-acyltransferases (Nat)"/>
    <property type="match status" value="1"/>
</dbReference>
<dbReference type="AlphaFoldDB" id="A0AAV6VHG3"/>
<keyword evidence="15" id="KW-0175">Coiled coil</keyword>
<evidence type="ECO:0000256" key="3">
    <source>
        <dbReference type="ARBA" id="ARBA00013184"/>
    </source>
</evidence>
<keyword evidence="10" id="KW-0805">Transcription regulation</keyword>
<dbReference type="FunFam" id="3.30.60.60:FF:000001">
    <property type="entry name" value="Histone acetyltransferase"/>
    <property type="match status" value="1"/>
</dbReference>
<gene>
    <name evidence="18" type="ORF">JTE90_023789</name>
</gene>
<dbReference type="InterPro" id="IPR036060">
    <property type="entry name" value="Znf_C2H2C_sf"/>
</dbReference>
<feature type="compositionally biased region" description="Basic residues" evidence="16">
    <location>
        <begin position="69"/>
        <end position="78"/>
    </location>
</feature>
<keyword evidence="12 14" id="KW-0539">Nucleus</keyword>
<evidence type="ECO:0000256" key="10">
    <source>
        <dbReference type="ARBA" id="ARBA00023015"/>
    </source>
</evidence>
<dbReference type="CDD" id="cd04301">
    <property type="entry name" value="NAT_SF"/>
    <property type="match status" value="1"/>
</dbReference>
<dbReference type="GO" id="GO:0140861">
    <property type="term" value="P:DNA repair-dependent chromatin remodeling"/>
    <property type="evidence" value="ECO:0007669"/>
    <property type="project" value="UniProtKB-ARBA"/>
</dbReference>
<evidence type="ECO:0000256" key="2">
    <source>
        <dbReference type="ARBA" id="ARBA00010107"/>
    </source>
</evidence>
<feature type="compositionally biased region" description="Basic and acidic residues" evidence="16">
    <location>
        <begin position="88"/>
        <end position="109"/>
    </location>
</feature>
<dbReference type="GO" id="GO:0040029">
    <property type="term" value="P:epigenetic regulation of gene expression"/>
    <property type="evidence" value="ECO:0007669"/>
    <property type="project" value="UniProtKB-ARBA"/>
</dbReference>
<keyword evidence="5" id="KW-0479">Metal-binding</keyword>
<dbReference type="GO" id="GO:0010484">
    <property type="term" value="F:histone H3 acetyltransferase activity"/>
    <property type="evidence" value="ECO:0007669"/>
    <property type="project" value="TreeGrafter"/>
</dbReference>
<evidence type="ECO:0000256" key="12">
    <source>
        <dbReference type="ARBA" id="ARBA00023242"/>
    </source>
</evidence>
<keyword evidence="9" id="KW-0007">Acetylation</keyword>
<feature type="compositionally biased region" description="Basic residues" evidence="16">
    <location>
        <begin position="110"/>
        <end position="119"/>
    </location>
</feature>
<evidence type="ECO:0000256" key="11">
    <source>
        <dbReference type="ARBA" id="ARBA00023163"/>
    </source>
</evidence>
<dbReference type="InterPro" id="IPR040706">
    <property type="entry name" value="Zf-MYST"/>
</dbReference>
<feature type="compositionally biased region" description="Basic and acidic residues" evidence="16">
    <location>
        <begin position="14"/>
        <end position="26"/>
    </location>
</feature>
<feature type="domain" description="MYST-type HAT" evidence="17">
    <location>
        <begin position="489"/>
        <end position="763"/>
    </location>
</feature>
<keyword evidence="4" id="KW-0808">Transferase</keyword>
<dbReference type="GO" id="GO:0010485">
    <property type="term" value="F:histone H4 acetyltransferase activity"/>
    <property type="evidence" value="ECO:0007669"/>
    <property type="project" value="TreeGrafter"/>
</dbReference>
<feature type="compositionally biased region" description="Basic and acidic residues" evidence="16">
    <location>
        <begin position="120"/>
        <end position="143"/>
    </location>
</feature>
<keyword evidence="8" id="KW-0156">Chromatin regulator</keyword>
<protein>
    <recommendedName>
        <fullName evidence="3 14">Histone acetyltransferase</fullName>
        <ecNumber evidence="3 14">2.3.1.48</ecNumber>
    </recommendedName>
</protein>
<evidence type="ECO:0000259" key="17">
    <source>
        <dbReference type="PROSITE" id="PS51726"/>
    </source>
</evidence>
<dbReference type="SUPFAM" id="SSF103637">
    <property type="entry name" value="CCHHC domain"/>
    <property type="match status" value="1"/>
</dbReference>
<dbReference type="PANTHER" id="PTHR10615:SF161">
    <property type="entry name" value="HISTONE ACETYLTRANSFERASE KAT7"/>
    <property type="match status" value="1"/>
</dbReference>
<evidence type="ECO:0000256" key="7">
    <source>
        <dbReference type="ARBA" id="ARBA00022833"/>
    </source>
</evidence>
<dbReference type="Proteomes" id="UP000827092">
    <property type="component" value="Unassembled WGS sequence"/>
</dbReference>
<feature type="compositionally biased region" description="Basic residues" evidence="16">
    <location>
        <begin position="27"/>
        <end position="36"/>
    </location>
</feature>
<dbReference type="GO" id="GO:0003682">
    <property type="term" value="F:chromatin binding"/>
    <property type="evidence" value="ECO:0007669"/>
    <property type="project" value="TreeGrafter"/>
</dbReference>
<dbReference type="Pfam" id="PF01853">
    <property type="entry name" value="MOZ_SAS"/>
    <property type="match status" value="1"/>
</dbReference>
<dbReference type="PROSITE" id="PS51726">
    <property type="entry name" value="MYST_HAT"/>
    <property type="match status" value="1"/>
</dbReference>
<comment type="similarity">
    <text evidence="2 14">Belongs to the MYST (SAS/MOZ) family.</text>
</comment>
<dbReference type="Pfam" id="PF17772">
    <property type="entry name" value="zf-MYST"/>
    <property type="match status" value="1"/>
</dbReference>
<evidence type="ECO:0000256" key="8">
    <source>
        <dbReference type="ARBA" id="ARBA00022853"/>
    </source>
</evidence>
<keyword evidence="7" id="KW-0862">Zinc</keyword>
<dbReference type="GO" id="GO:0005705">
    <property type="term" value="C:polytene chromosome interband"/>
    <property type="evidence" value="ECO:0007669"/>
    <property type="project" value="UniProtKB-ARBA"/>
</dbReference>
<dbReference type="InterPro" id="IPR036388">
    <property type="entry name" value="WH-like_DNA-bd_sf"/>
</dbReference>
<dbReference type="GO" id="GO:0003712">
    <property type="term" value="F:transcription coregulator activity"/>
    <property type="evidence" value="ECO:0007669"/>
    <property type="project" value="TreeGrafter"/>
</dbReference>
<dbReference type="PROSITE" id="PS51802">
    <property type="entry name" value="ZF_CCHHC"/>
    <property type="match status" value="1"/>
</dbReference>
<feature type="coiled-coil region" evidence="15">
    <location>
        <begin position="377"/>
        <end position="426"/>
    </location>
</feature>
<keyword evidence="11" id="KW-0804">Transcription</keyword>
<evidence type="ECO:0000256" key="16">
    <source>
        <dbReference type="SAM" id="MobiDB-lite"/>
    </source>
</evidence>
<dbReference type="FunFam" id="3.40.630.30:FF:000001">
    <property type="entry name" value="Histone acetyltransferase"/>
    <property type="match status" value="1"/>
</dbReference>
<evidence type="ECO:0000313" key="19">
    <source>
        <dbReference type="Proteomes" id="UP000827092"/>
    </source>
</evidence>
<dbReference type="FunFam" id="1.10.10.10:FF:000022">
    <property type="entry name" value="Histone acetyltransferase"/>
    <property type="match status" value="1"/>
</dbReference>
<evidence type="ECO:0000256" key="4">
    <source>
        <dbReference type="ARBA" id="ARBA00022679"/>
    </source>
</evidence>
<name>A0AAV6VHG3_9ARAC</name>
<evidence type="ECO:0000256" key="1">
    <source>
        <dbReference type="ARBA" id="ARBA00004123"/>
    </source>
</evidence>
<dbReference type="GO" id="GO:0036409">
    <property type="term" value="C:histone H3-K14 acetyltransferase complex"/>
    <property type="evidence" value="ECO:0007669"/>
    <property type="project" value="TreeGrafter"/>
</dbReference>
<evidence type="ECO:0000256" key="13">
    <source>
        <dbReference type="PIRSR" id="PIRSR602717-51"/>
    </source>
</evidence>